<dbReference type="Proteomes" id="UP001498771">
    <property type="component" value="Unassembled WGS sequence"/>
</dbReference>
<evidence type="ECO:0000256" key="4">
    <source>
        <dbReference type="RuleBase" id="RU004478"/>
    </source>
</evidence>
<proteinExistence type="inferred from homology"/>
<evidence type="ECO:0000256" key="5">
    <source>
        <dbReference type="SAM" id="Coils"/>
    </source>
</evidence>
<dbReference type="Gene3D" id="2.30.22.10">
    <property type="entry name" value="Head domain of nucleotide exchange factor GrpE"/>
    <property type="match status" value="1"/>
</dbReference>
<comment type="similarity">
    <text evidence="1 4">Belongs to the GrpE family.</text>
</comment>
<dbReference type="InterPro" id="IPR013805">
    <property type="entry name" value="GrpE_CC"/>
</dbReference>
<comment type="function">
    <text evidence="3">Essential component of the PAM complex, a complex required for the translocation of transit peptide-containing proteins from the inner membrane into the mitochondrial matrix in an ATP-dependent manner.</text>
</comment>
<dbReference type="EMBL" id="JBBJBU010000002">
    <property type="protein sequence ID" value="KAK7206477.1"/>
    <property type="molecule type" value="Genomic_DNA"/>
</dbReference>
<dbReference type="PANTHER" id="PTHR21237">
    <property type="entry name" value="GRPE PROTEIN"/>
    <property type="match status" value="1"/>
</dbReference>
<protein>
    <recommendedName>
        <fullName evidence="3">GrpE protein homolog</fullName>
    </recommendedName>
</protein>
<dbReference type="SUPFAM" id="SSF58014">
    <property type="entry name" value="Coiled-coil domain of nucleotide exchange factor GrpE"/>
    <property type="match status" value="1"/>
</dbReference>
<gene>
    <name evidence="7" type="ORF">BZA70DRAFT_274309</name>
</gene>
<dbReference type="CDD" id="cd00446">
    <property type="entry name" value="GrpE"/>
    <property type="match status" value="1"/>
</dbReference>
<dbReference type="SUPFAM" id="SSF51064">
    <property type="entry name" value="Head domain of nucleotide exchange factor GrpE"/>
    <property type="match status" value="1"/>
</dbReference>
<keyword evidence="5" id="KW-0175">Coiled coil</keyword>
<dbReference type="InterPro" id="IPR009012">
    <property type="entry name" value="GrpE_head"/>
</dbReference>
<dbReference type="Gene3D" id="3.90.20.20">
    <property type="match status" value="1"/>
</dbReference>
<accession>A0ABR1F9P5</accession>
<evidence type="ECO:0000256" key="1">
    <source>
        <dbReference type="ARBA" id="ARBA00009054"/>
    </source>
</evidence>
<keyword evidence="2 3" id="KW-0143">Chaperone</keyword>
<evidence type="ECO:0000313" key="8">
    <source>
        <dbReference type="Proteomes" id="UP001498771"/>
    </source>
</evidence>
<sequence length="266" mass="29402">MLRTIPGRTLGRAAVSARQVRMMNSSSMLKKTTSAHATTMKIMGGSAQQVGLNVLSGRRMYATATDKTEKETEEKSEEKKTEGGEEEEVTGDAKKIAELETQLATKAKEAAELKDRLLRQVADFRNLQETTKREVQNAKEFAISKFARDLLDSVDNLDRALATVPEPAKNQSGEAAKEEEVTDKVLISLFDGVKMTQQVLEQTLKRHGLTKIDPLGEKFDPHKHEATFEVAQPDKEPGTVFFVQQAGFMLNNRVLRAAKVGVVKAT</sequence>
<dbReference type="PROSITE" id="PS01071">
    <property type="entry name" value="GRPE"/>
    <property type="match status" value="1"/>
</dbReference>
<dbReference type="PANTHER" id="PTHR21237:SF23">
    <property type="entry name" value="GRPE PROTEIN HOMOLOG, MITOCHONDRIAL"/>
    <property type="match status" value="1"/>
</dbReference>
<evidence type="ECO:0000313" key="7">
    <source>
        <dbReference type="EMBL" id="KAK7206477.1"/>
    </source>
</evidence>
<dbReference type="RefSeq" id="XP_064769510.1">
    <property type="nucleotide sequence ID" value="XM_064911967.1"/>
</dbReference>
<reference evidence="7 8" key="1">
    <citation type="submission" date="2024-03" db="EMBL/GenBank/DDBJ databases">
        <title>Genome-scale model development and genomic sequencing of the oleaginous clade Lipomyces.</title>
        <authorList>
            <consortium name="Lawrence Berkeley National Laboratory"/>
            <person name="Czajka J.J."/>
            <person name="Han Y."/>
            <person name="Kim J."/>
            <person name="Mondo S.J."/>
            <person name="Hofstad B.A."/>
            <person name="Robles A."/>
            <person name="Haridas S."/>
            <person name="Riley R."/>
            <person name="LaButti K."/>
            <person name="Pangilinan J."/>
            <person name="Andreopoulos W."/>
            <person name="Lipzen A."/>
            <person name="Yan J."/>
            <person name="Wang M."/>
            <person name="Ng V."/>
            <person name="Grigoriev I.V."/>
            <person name="Spatafora J.W."/>
            <person name="Magnuson J.K."/>
            <person name="Baker S.E."/>
            <person name="Pomraning K.R."/>
        </authorList>
    </citation>
    <scope>NUCLEOTIDE SEQUENCE [LARGE SCALE GENOMIC DNA]</scope>
    <source>
        <strain evidence="7 8">Phaff 52-87</strain>
    </source>
</reference>
<evidence type="ECO:0000256" key="2">
    <source>
        <dbReference type="ARBA" id="ARBA00023186"/>
    </source>
</evidence>
<keyword evidence="3" id="KW-0496">Mitochondrion</keyword>
<dbReference type="GeneID" id="90037479"/>
<feature type="region of interest" description="Disordered" evidence="6">
    <location>
        <begin position="63"/>
        <end position="95"/>
    </location>
</feature>
<feature type="coiled-coil region" evidence="5">
    <location>
        <begin position="96"/>
        <end position="127"/>
    </location>
</feature>
<dbReference type="HAMAP" id="MF_01151">
    <property type="entry name" value="GrpE"/>
    <property type="match status" value="1"/>
</dbReference>
<comment type="caution">
    <text evidence="7">The sequence shown here is derived from an EMBL/GenBank/DDBJ whole genome shotgun (WGS) entry which is preliminary data.</text>
</comment>
<evidence type="ECO:0000256" key="3">
    <source>
        <dbReference type="RuleBase" id="RU000640"/>
    </source>
</evidence>
<dbReference type="InterPro" id="IPR000740">
    <property type="entry name" value="GrpE"/>
</dbReference>
<keyword evidence="8" id="KW-1185">Reference proteome</keyword>
<dbReference type="Pfam" id="PF01025">
    <property type="entry name" value="GrpE"/>
    <property type="match status" value="1"/>
</dbReference>
<dbReference type="PRINTS" id="PR00773">
    <property type="entry name" value="GRPEPROTEIN"/>
</dbReference>
<organism evidence="7 8">
    <name type="scientific">Myxozyma melibiosi</name>
    <dbReference type="NCBI Taxonomy" id="54550"/>
    <lineage>
        <taxon>Eukaryota</taxon>
        <taxon>Fungi</taxon>
        <taxon>Dikarya</taxon>
        <taxon>Ascomycota</taxon>
        <taxon>Saccharomycotina</taxon>
        <taxon>Lipomycetes</taxon>
        <taxon>Lipomycetales</taxon>
        <taxon>Lipomycetaceae</taxon>
        <taxon>Myxozyma</taxon>
    </lineage>
</organism>
<name>A0ABR1F9P5_9ASCO</name>
<feature type="compositionally biased region" description="Basic and acidic residues" evidence="6">
    <location>
        <begin position="66"/>
        <end position="83"/>
    </location>
</feature>
<comment type="subcellular location">
    <subcellularLocation>
        <location evidence="3">Mitochondrion matrix</location>
    </subcellularLocation>
</comment>
<evidence type="ECO:0000256" key="6">
    <source>
        <dbReference type="SAM" id="MobiDB-lite"/>
    </source>
</evidence>